<gene>
    <name evidence="2" type="ordered locus">HCH_02831</name>
</gene>
<dbReference type="EMBL" id="CP000155">
    <property type="protein sequence ID" value="ABC29609.1"/>
    <property type="molecule type" value="Genomic_DNA"/>
</dbReference>
<organism evidence="2 3">
    <name type="scientific">Hahella chejuensis (strain KCTC 2396)</name>
    <dbReference type="NCBI Taxonomy" id="349521"/>
    <lineage>
        <taxon>Bacteria</taxon>
        <taxon>Pseudomonadati</taxon>
        <taxon>Pseudomonadota</taxon>
        <taxon>Gammaproteobacteria</taxon>
        <taxon>Oceanospirillales</taxon>
        <taxon>Hahellaceae</taxon>
        <taxon>Hahella</taxon>
    </lineage>
</organism>
<name>Q2SIB5_HAHCH</name>
<dbReference type="HOGENOM" id="CLU_2409163_0_0_6"/>
<proteinExistence type="predicted"/>
<evidence type="ECO:0000313" key="3">
    <source>
        <dbReference type="Proteomes" id="UP000000238"/>
    </source>
</evidence>
<dbReference type="Proteomes" id="UP000000238">
    <property type="component" value="Chromosome"/>
</dbReference>
<reference evidence="2 3" key="1">
    <citation type="journal article" date="2005" name="Nucleic Acids Res.">
        <title>Genomic blueprint of Hahella chejuensis, a marine microbe producing an algicidal agent.</title>
        <authorList>
            <person name="Jeong H."/>
            <person name="Yim J.H."/>
            <person name="Lee C."/>
            <person name="Choi S.-H."/>
            <person name="Park Y.K."/>
            <person name="Yoon S.H."/>
            <person name="Hur C.-G."/>
            <person name="Kang H.-Y."/>
            <person name="Kim D."/>
            <person name="Lee H.H."/>
            <person name="Park K.H."/>
            <person name="Park S.-H."/>
            <person name="Park H.-S."/>
            <person name="Lee H.K."/>
            <person name="Oh T.K."/>
            <person name="Kim J.F."/>
        </authorList>
    </citation>
    <scope>NUCLEOTIDE SEQUENCE [LARGE SCALE GENOMIC DNA]</scope>
    <source>
        <strain evidence="2 3">KCTC 2396</strain>
    </source>
</reference>
<dbReference type="RefSeq" id="WP_011396678.1">
    <property type="nucleotide sequence ID" value="NC_007645.1"/>
</dbReference>
<protein>
    <submittedName>
        <fullName evidence="2">Uncharacterized protein</fullName>
    </submittedName>
</protein>
<dbReference type="STRING" id="349521.HCH_02831"/>
<evidence type="ECO:0000256" key="1">
    <source>
        <dbReference type="SAM" id="Coils"/>
    </source>
</evidence>
<accession>Q2SIB5</accession>
<dbReference type="AlphaFoldDB" id="Q2SIB5"/>
<dbReference type="KEGG" id="hch:HCH_02831"/>
<keyword evidence="1" id="KW-0175">Coiled coil</keyword>
<sequence>MKNNKVPLSEKEKSDIAYLKNLVRELRSENAKLSKKTARLEAKCETLGNRVSVLEKLKVPKQARQLSDYEFARRIAFLLNKVGVNINGEKGV</sequence>
<evidence type="ECO:0000313" key="2">
    <source>
        <dbReference type="EMBL" id="ABC29609.1"/>
    </source>
</evidence>
<keyword evidence="3" id="KW-1185">Reference proteome</keyword>
<feature type="coiled-coil region" evidence="1">
    <location>
        <begin position="16"/>
        <end position="50"/>
    </location>
</feature>